<keyword evidence="6 13" id="KW-0479">Metal-binding</keyword>
<reference evidence="16" key="1">
    <citation type="submission" date="2017-04" db="EMBL/GenBank/DDBJ databases">
        <authorList>
            <person name="Varghese N."/>
            <person name="Submissions S."/>
        </authorList>
    </citation>
    <scope>NUCLEOTIDE SEQUENCE [LARGE SCALE GENOMIC DNA]</scope>
    <source>
        <strain evidence="16">RKEM611</strain>
    </source>
</reference>
<dbReference type="Gene3D" id="3.30.930.10">
    <property type="entry name" value="Bira Bifunctional Protein, Domain 2"/>
    <property type="match status" value="1"/>
</dbReference>
<accession>A0A1Y6CNM9</accession>
<gene>
    <name evidence="13" type="primary">pheS</name>
    <name evidence="15" type="ORF">SAMN06296036_1335</name>
</gene>
<evidence type="ECO:0000256" key="4">
    <source>
        <dbReference type="ARBA" id="ARBA00022490"/>
    </source>
</evidence>
<keyword evidence="9 13" id="KW-0460">Magnesium</keyword>
<keyword evidence="10 13" id="KW-0648">Protein biosynthesis</keyword>
<dbReference type="STRING" id="1513793.SAMN06296036_1335"/>
<dbReference type="PROSITE" id="PS50862">
    <property type="entry name" value="AA_TRNA_LIGASE_II"/>
    <property type="match status" value="1"/>
</dbReference>
<dbReference type="PANTHER" id="PTHR11538">
    <property type="entry name" value="PHENYLALANYL-TRNA SYNTHETASE"/>
    <property type="match status" value="1"/>
</dbReference>
<comment type="catalytic activity">
    <reaction evidence="12 13">
        <text>tRNA(Phe) + L-phenylalanine + ATP = L-phenylalanyl-tRNA(Phe) + AMP + diphosphate + H(+)</text>
        <dbReference type="Rhea" id="RHEA:19413"/>
        <dbReference type="Rhea" id="RHEA-COMP:9668"/>
        <dbReference type="Rhea" id="RHEA-COMP:9699"/>
        <dbReference type="ChEBI" id="CHEBI:15378"/>
        <dbReference type="ChEBI" id="CHEBI:30616"/>
        <dbReference type="ChEBI" id="CHEBI:33019"/>
        <dbReference type="ChEBI" id="CHEBI:58095"/>
        <dbReference type="ChEBI" id="CHEBI:78442"/>
        <dbReference type="ChEBI" id="CHEBI:78531"/>
        <dbReference type="ChEBI" id="CHEBI:456215"/>
        <dbReference type="EC" id="6.1.1.20"/>
    </reaction>
</comment>
<dbReference type="GO" id="GO:0000049">
    <property type="term" value="F:tRNA binding"/>
    <property type="evidence" value="ECO:0007669"/>
    <property type="project" value="InterPro"/>
</dbReference>
<feature type="binding site" evidence="13">
    <location>
        <position position="267"/>
    </location>
    <ligand>
        <name>Mg(2+)</name>
        <dbReference type="ChEBI" id="CHEBI:18420"/>
        <note>shared with beta subunit</note>
    </ligand>
</feature>
<dbReference type="EC" id="6.1.1.20" evidence="13"/>
<comment type="cofactor">
    <cofactor evidence="13">
        <name>Mg(2+)</name>
        <dbReference type="ChEBI" id="CHEBI:18420"/>
    </cofactor>
    <text evidence="13">Binds 2 magnesium ions per tetramer.</text>
</comment>
<dbReference type="EMBL" id="FWZT01000033">
    <property type="protein sequence ID" value="SMF78794.1"/>
    <property type="molecule type" value="Genomic_DNA"/>
</dbReference>
<keyword evidence="5 13" id="KW-0436">Ligase</keyword>
<dbReference type="NCBIfam" id="TIGR00468">
    <property type="entry name" value="pheS"/>
    <property type="match status" value="1"/>
</dbReference>
<dbReference type="InterPro" id="IPR004529">
    <property type="entry name" value="Phe-tRNA-synth_IIc_asu"/>
</dbReference>
<dbReference type="InterPro" id="IPR045864">
    <property type="entry name" value="aa-tRNA-synth_II/BPL/LPL"/>
</dbReference>
<evidence type="ECO:0000256" key="11">
    <source>
        <dbReference type="ARBA" id="ARBA00023146"/>
    </source>
</evidence>
<evidence type="ECO:0000256" key="10">
    <source>
        <dbReference type="ARBA" id="ARBA00022917"/>
    </source>
</evidence>
<dbReference type="GO" id="GO:0006432">
    <property type="term" value="P:phenylalanyl-tRNA aminoacylation"/>
    <property type="evidence" value="ECO:0007669"/>
    <property type="project" value="UniProtKB-UniRule"/>
</dbReference>
<dbReference type="GO" id="GO:0004826">
    <property type="term" value="F:phenylalanine-tRNA ligase activity"/>
    <property type="evidence" value="ECO:0007669"/>
    <property type="project" value="UniProtKB-UniRule"/>
</dbReference>
<evidence type="ECO:0000256" key="12">
    <source>
        <dbReference type="ARBA" id="ARBA00049255"/>
    </source>
</evidence>
<dbReference type="AlphaFoldDB" id="A0A1Y6CNM9"/>
<dbReference type="InterPro" id="IPR004188">
    <property type="entry name" value="Phe-tRNA_ligase_II_N"/>
</dbReference>
<dbReference type="InterPro" id="IPR010978">
    <property type="entry name" value="tRNA-bd_arm"/>
</dbReference>
<dbReference type="OrthoDB" id="5288851at2"/>
<evidence type="ECO:0000256" key="13">
    <source>
        <dbReference type="HAMAP-Rule" id="MF_00281"/>
    </source>
</evidence>
<evidence type="ECO:0000256" key="3">
    <source>
        <dbReference type="ARBA" id="ARBA00011209"/>
    </source>
</evidence>
<dbReference type="PANTHER" id="PTHR11538:SF41">
    <property type="entry name" value="PHENYLALANINE--TRNA LIGASE, MITOCHONDRIAL"/>
    <property type="match status" value="1"/>
</dbReference>
<dbReference type="InterPro" id="IPR006195">
    <property type="entry name" value="aa-tRNA-synth_II"/>
</dbReference>
<dbReference type="InterPro" id="IPR002319">
    <property type="entry name" value="Phenylalanyl-tRNA_Synthase"/>
</dbReference>
<dbReference type="Pfam" id="PF02912">
    <property type="entry name" value="Phe_tRNA-synt_N"/>
    <property type="match status" value="1"/>
</dbReference>
<evidence type="ECO:0000256" key="1">
    <source>
        <dbReference type="ARBA" id="ARBA00004496"/>
    </source>
</evidence>
<dbReference type="GO" id="GO:0005737">
    <property type="term" value="C:cytoplasm"/>
    <property type="evidence" value="ECO:0007669"/>
    <property type="project" value="UniProtKB-SubCell"/>
</dbReference>
<dbReference type="GO" id="GO:0005524">
    <property type="term" value="F:ATP binding"/>
    <property type="evidence" value="ECO:0007669"/>
    <property type="project" value="UniProtKB-UniRule"/>
</dbReference>
<dbReference type="GO" id="GO:0000287">
    <property type="term" value="F:magnesium ion binding"/>
    <property type="evidence" value="ECO:0007669"/>
    <property type="project" value="UniProtKB-UniRule"/>
</dbReference>
<feature type="domain" description="Aminoacyl-transfer RNA synthetases class-II family profile" evidence="14">
    <location>
        <begin position="125"/>
        <end position="353"/>
    </location>
</feature>
<evidence type="ECO:0000256" key="2">
    <source>
        <dbReference type="ARBA" id="ARBA00010207"/>
    </source>
</evidence>
<keyword evidence="16" id="KW-1185">Reference proteome</keyword>
<comment type="subcellular location">
    <subcellularLocation>
        <location evidence="1 13">Cytoplasm</location>
    </subcellularLocation>
</comment>
<dbReference type="HAMAP" id="MF_00281">
    <property type="entry name" value="Phe_tRNA_synth_alpha1"/>
    <property type="match status" value="1"/>
</dbReference>
<dbReference type="SUPFAM" id="SSF46589">
    <property type="entry name" value="tRNA-binding arm"/>
    <property type="match status" value="1"/>
</dbReference>
<keyword evidence="7 13" id="KW-0547">Nucleotide-binding</keyword>
<evidence type="ECO:0000313" key="16">
    <source>
        <dbReference type="Proteomes" id="UP000192907"/>
    </source>
</evidence>
<sequence>MSDVTLNTIQDQANQVESAFAEQKSALAANPSAKGVEELRVAFLGRKGQVTSIMEQMRNISKDDRPEAGKIINKTRSKIESAIEELKAEAEEFLIQQKLDQAPIDISLPVQSSGAKGSLHPVTLMRRVLLKEFRKLGFTVYDGPEVDLDLYNFSSLNFKDDHPARDMQDTFFVKDFDKTVLRTHTSNIQIHALMNQQPPLRVVSPGRTYRCDSDLTHTPMFHQIECLVVDQNISMGDMKGVIDTFLKAIFGDDLETRLRPSYFPFVEPGGEVDLQCVSCRGKGCRICSQTGWLEIGGLGMIHPNVFEAVGVDSERYTGFAFGFGIDRIAMLRYGLQDLRQLFEGNQQFLGQFPIQP</sequence>
<proteinExistence type="inferred from homology"/>
<dbReference type="RefSeq" id="WP_132325567.1">
    <property type="nucleotide sequence ID" value="NZ_FWZT01000033.1"/>
</dbReference>
<evidence type="ECO:0000256" key="8">
    <source>
        <dbReference type="ARBA" id="ARBA00022840"/>
    </source>
</evidence>
<keyword evidence="11 13" id="KW-0030">Aminoacyl-tRNA synthetase</keyword>
<evidence type="ECO:0000256" key="9">
    <source>
        <dbReference type="ARBA" id="ARBA00022842"/>
    </source>
</evidence>
<evidence type="ECO:0000313" key="15">
    <source>
        <dbReference type="EMBL" id="SMF78794.1"/>
    </source>
</evidence>
<evidence type="ECO:0000259" key="14">
    <source>
        <dbReference type="PROSITE" id="PS50862"/>
    </source>
</evidence>
<protein>
    <recommendedName>
        <fullName evidence="13">Phenylalanine--tRNA ligase alpha subunit</fullName>
        <ecNumber evidence="13">6.1.1.20</ecNumber>
    </recommendedName>
    <alternativeName>
        <fullName evidence="13">Phenylalanyl-tRNA synthetase alpha subunit</fullName>
        <shortName evidence="13">PheRS</shortName>
    </alternativeName>
</protein>
<name>A0A1Y6CNM9_9BACT</name>
<dbReference type="Proteomes" id="UP000192907">
    <property type="component" value="Unassembled WGS sequence"/>
</dbReference>
<keyword evidence="4 13" id="KW-0963">Cytoplasm</keyword>
<evidence type="ECO:0000256" key="6">
    <source>
        <dbReference type="ARBA" id="ARBA00022723"/>
    </source>
</evidence>
<keyword evidence="8 13" id="KW-0067">ATP-binding</keyword>
<dbReference type="Pfam" id="PF01409">
    <property type="entry name" value="tRNA-synt_2d"/>
    <property type="match status" value="1"/>
</dbReference>
<organism evidence="15 16">
    <name type="scientific">Pseudobacteriovorax antillogorgiicola</name>
    <dbReference type="NCBI Taxonomy" id="1513793"/>
    <lineage>
        <taxon>Bacteria</taxon>
        <taxon>Pseudomonadati</taxon>
        <taxon>Bdellovibrionota</taxon>
        <taxon>Oligoflexia</taxon>
        <taxon>Oligoflexales</taxon>
        <taxon>Pseudobacteriovoracaceae</taxon>
        <taxon>Pseudobacteriovorax</taxon>
    </lineage>
</organism>
<dbReference type="InterPro" id="IPR022911">
    <property type="entry name" value="Phe_tRNA_ligase_alpha1_bac"/>
</dbReference>
<evidence type="ECO:0000256" key="5">
    <source>
        <dbReference type="ARBA" id="ARBA00022598"/>
    </source>
</evidence>
<dbReference type="SUPFAM" id="SSF55681">
    <property type="entry name" value="Class II aaRS and biotin synthetases"/>
    <property type="match status" value="1"/>
</dbReference>
<comment type="subunit">
    <text evidence="3 13">Tetramer of two alpha and two beta subunits.</text>
</comment>
<evidence type="ECO:0000256" key="7">
    <source>
        <dbReference type="ARBA" id="ARBA00022741"/>
    </source>
</evidence>
<comment type="similarity">
    <text evidence="2 13">Belongs to the class-II aminoacyl-tRNA synthetase family. Phe-tRNA synthetase alpha subunit type 1 subfamily.</text>
</comment>
<dbReference type="CDD" id="cd00496">
    <property type="entry name" value="PheRS_alpha_core"/>
    <property type="match status" value="1"/>
</dbReference>